<dbReference type="EMBL" id="JAUSTT010000018">
    <property type="protein sequence ID" value="MDQ0177104.1"/>
    <property type="molecule type" value="Genomic_DNA"/>
</dbReference>
<dbReference type="InterPro" id="IPR010461">
    <property type="entry name" value="ComK"/>
</dbReference>
<evidence type="ECO:0000313" key="2">
    <source>
        <dbReference type="Proteomes" id="UP001223586"/>
    </source>
</evidence>
<accession>A0ABT9WV59</accession>
<sequence>MIVKENYRISQSTMALKEALTPEYNVEIHDVDGVFYSTKTPRELLDEACMDRFNTYNGRIEAARKILYYPKKTPLVFGHHDHLSAFPTKSPDAYDCIWIFPKHIKTHVIEGKDLYVLFQNGQMLKLNCSLYTFQRQRERTANCLMNISDTAFIQVIVKNS</sequence>
<dbReference type="Pfam" id="PF06338">
    <property type="entry name" value="ComK"/>
    <property type="match status" value="1"/>
</dbReference>
<name>A0ABT9WV59_9BACI</name>
<dbReference type="RefSeq" id="WP_307230812.1">
    <property type="nucleotide sequence ID" value="NZ_JAUSTT010000018.1"/>
</dbReference>
<dbReference type="Proteomes" id="UP001223586">
    <property type="component" value="Unassembled WGS sequence"/>
</dbReference>
<reference evidence="1 2" key="1">
    <citation type="submission" date="2023-07" db="EMBL/GenBank/DDBJ databases">
        <title>Genomic Encyclopedia of Type Strains, Phase IV (KMG-IV): sequencing the most valuable type-strain genomes for metagenomic binning, comparative biology and taxonomic classification.</title>
        <authorList>
            <person name="Goeker M."/>
        </authorList>
    </citation>
    <scope>NUCLEOTIDE SEQUENCE [LARGE SCALE GENOMIC DNA]</scope>
    <source>
        <strain evidence="1 2">DSM 23837</strain>
    </source>
</reference>
<proteinExistence type="predicted"/>
<keyword evidence="2" id="KW-1185">Reference proteome</keyword>
<gene>
    <name evidence="1" type="ORF">J2S08_002983</name>
</gene>
<organism evidence="1 2">
    <name type="scientific">Bacillus chungangensis</name>
    <dbReference type="NCBI Taxonomy" id="587633"/>
    <lineage>
        <taxon>Bacteria</taxon>
        <taxon>Bacillati</taxon>
        <taxon>Bacillota</taxon>
        <taxon>Bacilli</taxon>
        <taxon>Bacillales</taxon>
        <taxon>Bacillaceae</taxon>
        <taxon>Bacillus</taxon>
    </lineage>
</organism>
<comment type="caution">
    <text evidence="1">The sequence shown here is derived from an EMBL/GenBank/DDBJ whole genome shotgun (WGS) entry which is preliminary data.</text>
</comment>
<evidence type="ECO:0000313" key="1">
    <source>
        <dbReference type="EMBL" id="MDQ0177104.1"/>
    </source>
</evidence>
<protein>
    <submittedName>
        <fullName evidence="1">Competence protein ComK</fullName>
    </submittedName>
</protein>